<keyword evidence="2" id="KW-1185">Reference proteome</keyword>
<dbReference type="InterPro" id="IPR053745">
    <property type="entry name" value="Viral_Tail_Comp_sf"/>
</dbReference>
<evidence type="ECO:0000313" key="2">
    <source>
        <dbReference type="Proteomes" id="UP001631993"/>
    </source>
</evidence>
<dbReference type="RefSeq" id="WP_409097717.1">
    <property type="nucleotide sequence ID" value="NZ_JBJVNE010000014.1"/>
</dbReference>
<dbReference type="InterPro" id="IPR021508">
    <property type="entry name" value="Gp17-like"/>
</dbReference>
<protein>
    <submittedName>
        <fullName evidence="1">DUF3168 domain-containing protein</fullName>
    </submittedName>
</protein>
<name>A0ABW9ISE3_STRGJ</name>
<reference evidence="1 2" key="1">
    <citation type="submission" date="2024-12" db="EMBL/GenBank/DDBJ databases">
        <title>Forecasting of Potato common scab and diversities of Pathogenic streptomyces spp. in china.</title>
        <authorList>
            <person name="Handique U."/>
            <person name="Wu J."/>
        </authorList>
    </citation>
    <scope>NUCLEOTIDE SEQUENCE [LARGE SCALE GENOMIC DNA]</scope>
    <source>
        <strain evidence="1 2">ZRIMU1585</strain>
    </source>
</reference>
<comment type="caution">
    <text evidence="1">The sequence shown here is derived from an EMBL/GenBank/DDBJ whole genome shotgun (WGS) entry which is preliminary data.</text>
</comment>
<dbReference type="Proteomes" id="UP001631993">
    <property type="component" value="Unassembled WGS sequence"/>
</dbReference>
<organism evidence="1 2">
    <name type="scientific">Streptomyces galilaeus</name>
    <dbReference type="NCBI Taxonomy" id="33899"/>
    <lineage>
        <taxon>Bacteria</taxon>
        <taxon>Bacillati</taxon>
        <taxon>Actinomycetota</taxon>
        <taxon>Actinomycetes</taxon>
        <taxon>Kitasatosporales</taxon>
        <taxon>Streptomycetaceae</taxon>
        <taxon>Streptomyces</taxon>
    </lineage>
</organism>
<gene>
    <name evidence="1" type="ORF">ACKI1S_27875</name>
</gene>
<accession>A0ABW9ISE3</accession>
<sequence>MATALRPVQTAVYQKLTGSTALMALVSGIFDEVPEPAPYPYVSFGSILEYPDDAHDRQGLDVLVTLHVWSKALGNGQAADIFAALDAALDRVPLAVAGFTDVSIKHTQHQSIKDPDPDVRHINATYRVRLTRLT</sequence>
<dbReference type="Gene3D" id="3.30.2000.30">
    <property type="match status" value="1"/>
</dbReference>
<dbReference type="EMBL" id="JBJVNE010000014">
    <property type="protein sequence ID" value="MFM9649954.1"/>
    <property type="molecule type" value="Genomic_DNA"/>
</dbReference>
<dbReference type="Pfam" id="PF11367">
    <property type="entry name" value="Tail_completion_gp17"/>
    <property type="match status" value="1"/>
</dbReference>
<evidence type="ECO:0000313" key="1">
    <source>
        <dbReference type="EMBL" id="MFM9649954.1"/>
    </source>
</evidence>
<proteinExistence type="predicted"/>